<evidence type="ECO:0008006" key="7">
    <source>
        <dbReference type="Google" id="ProtNLM"/>
    </source>
</evidence>
<feature type="repeat" description="TPR" evidence="3">
    <location>
        <begin position="524"/>
        <end position="557"/>
    </location>
</feature>
<protein>
    <recommendedName>
        <fullName evidence="7">Tetratricopeptide repeat-containing protein</fullName>
    </recommendedName>
</protein>
<dbReference type="EMBL" id="OU912926">
    <property type="protein sequence ID" value="CAG9933912.1"/>
    <property type="molecule type" value="Genomic_DNA"/>
</dbReference>
<gene>
    <name evidence="5" type="ORF">NTG6680_2663</name>
</gene>
<dbReference type="RefSeq" id="WP_239797621.1">
    <property type="nucleotide sequence ID" value="NZ_OU912926.1"/>
</dbReference>
<keyword evidence="2 3" id="KW-0802">TPR repeat</keyword>
<evidence type="ECO:0000256" key="1">
    <source>
        <dbReference type="ARBA" id="ARBA00022737"/>
    </source>
</evidence>
<dbReference type="PROSITE" id="PS51257">
    <property type="entry name" value="PROKAR_LIPOPROTEIN"/>
    <property type="match status" value="1"/>
</dbReference>
<dbReference type="Pfam" id="PF13429">
    <property type="entry name" value="TPR_15"/>
    <property type="match status" value="1"/>
</dbReference>
<accession>A0ABM8Z266</accession>
<dbReference type="Proteomes" id="UP000839052">
    <property type="component" value="Chromosome"/>
</dbReference>
<proteinExistence type="predicted"/>
<dbReference type="Pfam" id="PF14559">
    <property type="entry name" value="TPR_19"/>
    <property type="match status" value="1"/>
</dbReference>
<dbReference type="PANTHER" id="PTHR44227">
    <property type="match status" value="1"/>
</dbReference>
<keyword evidence="1" id="KW-0677">Repeat</keyword>
<evidence type="ECO:0000256" key="4">
    <source>
        <dbReference type="SAM" id="SignalP"/>
    </source>
</evidence>
<dbReference type="InterPro" id="IPR019734">
    <property type="entry name" value="TPR_rpt"/>
</dbReference>
<dbReference type="Pfam" id="PF13432">
    <property type="entry name" value="TPR_16"/>
    <property type="match status" value="1"/>
</dbReference>
<evidence type="ECO:0000313" key="5">
    <source>
        <dbReference type="EMBL" id="CAG9933912.1"/>
    </source>
</evidence>
<organism evidence="5 6">
    <name type="scientific">Candidatus Nitrotoga arctica</name>
    <dbReference type="NCBI Taxonomy" id="453162"/>
    <lineage>
        <taxon>Bacteria</taxon>
        <taxon>Pseudomonadati</taxon>
        <taxon>Pseudomonadota</taxon>
        <taxon>Betaproteobacteria</taxon>
        <taxon>Nitrosomonadales</taxon>
        <taxon>Gallionellaceae</taxon>
        <taxon>Candidatus Nitrotoga</taxon>
    </lineage>
</organism>
<evidence type="ECO:0000313" key="6">
    <source>
        <dbReference type="Proteomes" id="UP000839052"/>
    </source>
</evidence>
<evidence type="ECO:0000256" key="2">
    <source>
        <dbReference type="ARBA" id="ARBA00022803"/>
    </source>
</evidence>
<dbReference type="Gene3D" id="1.25.40.10">
    <property type="entry name" value="Tetratricopeptide repeat domain"/>
    <property type="match status" value="3"/>
</dbReference>
<dbReference type="SUPFAM" id="SSF48452">
    <property type="entry name" value="TPR-like"/>
    <property type="match status" value="3"/>
</dbReference>
<dbReference type="InterPro" id="IPR011990">
    <property type="entry name" value="TPR-like_helical_dom_sf"/>
</dbReference>
<keyword evidence="4" id="KW-0732">Signal</keyword>
<feature type="signal peptide" evidence="4">
    <location>
        <begin position="1"/>
        <end position="21"/>
    </location>
</feature>
<dbReference type="SMART" id="SM00028">
    <property type="entry name" value="TPR"/>
    <property type="match status" value="8"/>
</dbReference>
<evidence type="ECO:0000256" key="3">
    <source>
        <dbReference type="PROSITE-ProRule" id="PRU00339"/>
    </source>
</evidence>
<feature type="chain" id="PRO_5045986073" description="Tetratricopeptide repeat-containing protein" evidence="4">
    <location>
        <begin position="22"/>
        <end position="569"/>
    </location>
</feature>
<name>A0ABM8Z266_9PROT</name>
<sequence>MTNLKRCTIIFALLLVSCAHASQQDTEKPGFEVEKQAELPKQELTEQVLYEYLLGEMALQRGQPELAAQLYLNLANSTRDPRLARYAAHLAFETRQMDKAMSAFNLWLAIEPDSPLAKQALVTLLISGGKLDEARPHLVSLLAAATENVGSIFMRISPMIASYPDKSAAFDLLRELTLPYPRVAEARWALAQVAEAAGKHELALEEAQQAYALRPEWDSAVLLNAQLLQGVAPQQALALLKKYLESYPDTKEVRLFYARALMEQKQNPEARAEFQRLLNAYPDNADLAFAVGLLSLDMGELDRGEKELQQALTNRKKDENVVYYYLGQLSEAKKHDEAAMQNYSKVKEGEYNFSSRLRMAFLTNKLGKLDEARQLLHKTIAKNNQQRIQLVMVEVQILRDAQQFEAAYQVLMLGLEKLPNQPDLMYEAAMLADKAGKYDAFEQMMRKLIEIEPGYAQAYNALGYGLLERNERVPEAMKLVEKAYQLAPDDIGILDSMGFGYYRLGNLPKSLEFLRRAYAANPDPEIAAHLGEVLWAQGEKEQAKKMWSDALKAHPDSTVLQVVIKKFTP</sequence>
<dbReference type="PANTHER" id="PTHR44227:SF3">
    <property type="entry name" value="PROTEIN O-MANNOSYL-TRANSFERASE TMTC4"/>
    <property type="match status" value="1"/>
</dbReference>
<keyword evidence="6" id="KW-1185">Reference proteome</keyword>
<dbReference type="PROSITE" id="PS50005">
    <property type="entry name" value="TPR"/>
    <property type="match status" value="1"/>
</dbReference>
<dbReference type="InterPro" id="IPR052346">
    <property type="entry name" value="O-mannosyl-transferase_TMTC"/>
</dbReference>
<reference evidence="5 6" key="1">
    <citation type="submission" date="2021-10" db="EMBL/GenBank/DDBJ databases">
        <authorList>
            <person name="Koch H."/>
        </authorList>
    </citation>
    <scope>NUCLEOTIDE SEQUENCE [LARGE SCALE GENOMIC DNA]</scope>
    <source>
        <strain evidence="5">6680</strain>
    </source>
</reference>